<dbReference type="OrthoDB" id="10558641at2759"/>
<feature type="transmembrane region" description="Helical" evidence="5">
    <location>
        <begin position="43"/>
        <end position="60"/>
    </location>
</feature>
<feature type="transmembrane region" description="Helical" evidence="5">
    <location>
        <begin position="106"/>
        <end position="139"/>
    </location>
</feature>
<comment type="similarity">
    <text evidence="5">Belongs to the PRA1 family.</text>
</comment>
<dbReference type="Proteomes" id="UP001165082">
    <property type="component" value="Unassembled WGS sequence"/>
</dbReference>
<name>A0A9W7AEU2_9STRA</name>
<reference evidence="6" key="1">
    <citation type="submission" date="2022-07" db="EMBL/GenBank/DDBJ databases">
        <title>Genome analysis of Parmales, a sister group of diatoms, reveals the evolutionary specialization of diatoms from phago-mixotrophs to photoautotrophs.</title>
        <authorList>
            <person name="Ban H."/>
            <person name="Sato S."/>
            <person name="Yoshikawa S."/>
            <person name="Kazumasa Y."/>
            <person name="Nakamura Y."/>
            <person name="Ichinomiya M."/>
            <person name="Saitoh K."/>
            <person name="Sato N."/>
            <person name="Blanc-Mathieu R."/>
            <person name="Endo H."/>
            <person name="Kuwata A."/>
            <person name="Ogata H."/>
        </authorList>
    </citation>
    <scope>NUCLEOTIDE SEQUENCE</scope>
</reference>
<keyword evidence="7" id="KW-1185">Reference proteome</keyword>
<evidence type="ECO:0000256" key="5">
    <source>
        <dbReference type="RuleBase" id="RU363107"/>
    </source>
</evidence>
<dbReference type="AlphaFoldDB" id="A0A9W7AEU2"/>
<dbReference type="InterPro" id="IPR004895">
    <property type="entry name" value="Prenylated_rab_accept_PRA1"/>
</dbReference>
<dbReference type="EMBL" id="BRXZ01004082">
    <property type="protein sequence ID" value="GMH68077.1"/>
    <property type="molecule type" value="Genomic_DNA"/>
</dbReference>
<comment type="caution">
    <text evidence="6">The sequence shown here is derived from an EMBL/GenBank/DDBJ whole genome shotgun (WGS) entry which is preliminary data.</text>
</comment>
<evidence type="ECO:0000313" key="7">
    <source>
        <dbReference type="Proteomes" id="UP001165082"/>
    </source>
</evidence>
<gene>
    <name evidence="6" type="ORF">TrRE_jg10081</name>
</gene>
<keyword evidence="4 5" id="KW-0472">Membrane</keyword>
<keyword evidence="3 5" id="KW-1133">Transmembrane helix</keyword>
<dbReference type="Pfam" id="PF03208">
    <property type="entry name" value="PRA1"/>
    <property type="match status" value="1"/>
</dbReference>
<keyword evidence="2 5" id="KW-0812">Transmembrane</keyword>
<evidence type="ECO:0000256" key="2">
    <source>
        <dbReference type="ARBA" id="ARBA00022692"/>
    </source>
</evidence>
<dbReference type="PANTHER" id="PTHR19317">
    <property type="entry name" value="PRENYLATED RAB ACCEPTOR 1-RELATED"/>
    <property type="match status" value="1"/>
</dbReference>
<evidence type="ECO:0000256" key="3">
    <source>
        <dbReference type="ARBA" id="ARBA00022989"/>
    </source>
</evidence>
<organism evidence="6 7">
    <name type="scientific">Triparma retinervis</name>
    <dbReference type="NCBI Taxonomy" id="2557542"/>
    <lineage>
        <taxon>Eukaryota</taxon>
        <taxon>Sar</taxon>
        <taxon>Stramenopiles</taxon>
        <taxon>Ochrophyta</taxon>
        <taxon>Bolidophyceae</taxon>
        <taxon>Parmales</taxon>
        <taxon>Triparmaceae</taxon>
        <taxon>Triparma</taxon>
    </lineage>
</organism>
<accession>A0A9W7AEU2</accession>
<comment type="subcellular location">
    <subcellularLocation>
        <location evidence="1 5">Membrane</location>
        <topology evidence="1 5">Multi-pass membrane protein</topology>
    </subcellularLocation>
</comment>
<evidence type="ECO:0000256" key="4">
    <source>
        <dbReference type="ARBA" id="ARBA00023136"/>
    </source>
</evidence>
<evidence type="ECO:0000313" key="6">
    <source>
        <dbReference type="EMBL" id="GMH68077.1"/>
    </source>
</evidence>
<sequence length="165" mass="17751">MTLTHLRPLPLFLGLTPNTCLSPTAYAIPSSASSLRSNFNANMAFFLTNYTLILLLNALIISLSHPIMLLMCSLVSSLWYLHRVTVNVPLPPPLSPHLTPFRRTVVLLAATLYVFLSYCMVPLLAVLGVTAAVCGAHAAGRNAGDIKAKTGKEDGGMDDRGMIDV</sequence>
<dbReference type="GO" id="GO:0016020">
    <property type="term" value="C:membrane"/>
    <property type="evidence" value="ECO:0007669"/>
    <property type="project" value="UniProtKB-SubCell"/>
</dbReference>
<dbReference type="GO" id="GO:0005794">
    <property type="term" value="C:Golgi apparatus"/>
    <property type="evidence" value="ECO:0007669"/>
    <property type="project" value="TreeGrafter"/>
</dbReference>
<protein>
    <recommendedName>
        <fullName evidence="5">PRA1 family protein</fullName>
    </recommendedName>
</protein>
<evidence type="ECO:0000256" key="1">
    <source>
        <dbReference type="ARBA" id="ARBA00004141"/>
    </source>
</evidence>
<dbReference type="PANTHER" id="PTHR19317:SF0">
    <property type="entry name" value="PRENYLATED RAB ACCEPTOR PROTEIN 1"/>
    <property type="match status" value="1"/>
</dbReference>
<proteinExistence type="inferred from homology"/>